<dbReference type="Proteomes" id="UP001159363">
    <property type="component" value="Chromosome 3"/>
</dbReference>
<dbReference type="EMBL" id="JARBHB010000003">
    <property type="protein sequence ID" value="KAJ8890213.1"/>
    <property type="molecule type" value="Genomic_DNA"/>
</dbReference>
<comment type="caution">
    <text evidence="1">The sequence shown here is derived from an EMBL/GenBank/DDBJ whole genome shotgun (WGS) entry which is preliminary data.</text>
</comment>
<name>A0ABQ9I2J0_9NEOP</name>
<reference evidence="1 2" key="1">
    <citation type="submission" date="2023-02" db="EMBL/GenBank/DDBJ databases">
        <title>LHISI_Scaffold_Assembly.</title>
        <authorList>
            <person name="Stuart O.P."/>
            <person name="Cleave R."/>
            <person name="Magrath M.J.L."/>
            <person name="Mikheyev A.S."/>
        </authorList>
    </citation>
    <scope>NUCLEOTIDE SEQUENCE [LARGE SCALE GENOMIC DNA]</scope>
    <source>
        <strain evidence="1">Daus_M_001</strain>
        <tissue evidence="1">Leg muscle</tissue>
    </source>
</reference>
<keyword evidence="2" id="KW-1185">Reference proteome</keyword>
<evidence type="ECO:0000313" key="2">
    <source>
        <dbReference type="Proteomes" id="UP001159363"/>
    </source>
</evidence>
<gene>
    <name evidence="1" type="ORF">PR048_009721</name>
</gene>
<evidence type="ECO:0000313" key="1">
    <source>
        <dbReference type="EMBL" id="KAJ8890213.1"/>
    </source>
</evidence>
<organism evidence="1 2">
    <name type="scientific">Dryococelus australis</name>
    <dbReference type="NCBI Taxonomy" id="614101"/>
    <lineage>
        <taxon>Eukaryota</taxon>
        <taxon>Metazoa</taxon>
        <taxon>Ecdysozoa</taxon>
        <taxon>Arthropoda</taxon>
        <taxon>Hexapoda</taxon>
        <taxon>Insecta</taxon>
        <taxon>Pterygota</taxon>
        <taxon>Neoptera</taxon>
        <taxon>Polyneoptera</taxon>
        <taxon>Phasmatodea</taxon>
        <taxon>Verophasmatodea</taxon>
        <taxon>Anareolatae</taxon>
        <taxon>Phasmatidae</taxon>
        <taxon>Eurycanthinae</taxon>
        <taxon>Dryococelus</taxon>
    </lineage>
</organism>
<sequence length="173" mass="19358">MEMANGRIICDCENHCSEGCDWQAGLLDQTHLMMVKRGKFGATPEYKGRKNLKFSREPTNQRHHLAQFPCAKIWEQPCWEPSLVQLCGRQYSWLMKPQWCSGQTTCLSPKQTGFDSRGVTPGFLHVGIMPDDATCLSCSPVLHSGAALYSSLFIHICSQDLDFKSCPNLSTLG</sequence>
<accession>A0ABQ9I2J0</accession>
<protein>
    <submittedName>
        <fullName evidence="1">Uncharacterized protein</fullName>
    </submittedName>
</protein>
<proteinExistence type="predicted"/>